<evidence type="ECO:0000256" key="1">
    <source>
        <dbReference type="ARBA" id="ARBA00007261"/>
    </source>
</evidence>
<comment type="similarity">
    <text evidence="1 2">Belongs to the peptidase M16 family.</text>
</comment>
<dbReference type="InterPro" id="IPR007863">
    <property type="entry name" value="Peptidase_M16_C"/>
</dbReference>
<dbReference type="PANTHER" id="PTHR11851:SF49">
    <property type="entry name" value="MITOCHONDRIAL-PROCESSING PEPTIDASE SUBUNIT ALPHA"/>
    <property type="match status" value="1"/>
</dbReference>
<dbReference type="Pfam" id="PF05193">
    <property type="entry name" value="Peptidase_M16_C"/>
    <property type="match status" value="1"/>
</dbReference>
<dbReference type="InterPro" id="IPR011765">
    <property type="entry name" value="Pept_M16_N"/>
</dbReference>
<organism evidence="5 6">
    <name type="scientific">Thermosipho ferrireducens</name>
    <dbReference type="NCBI Taxonomy" id="2571116"/>
    <lineage>
        <taxon>Bacteria</taxon>
        <taxon>Thermotogati</taxon>
        <taxon>Thermotogota</taxon>
        <taxon>Thermotogae</taxon>
        <taxon>Thermotogales</taxon>
        <taxon>Fervidobacteriaceae</taxon>
        <taxon>Thermosipho</taxon>
    </lineage>
</organism>
<dbReference type="InterPro" id="IPR011249">
    <property type="entry name" value="Metalloenz_LuxS/M16"/>
</dbReference>
<dbReference type="InterPro" id="IPR050361">
    <property type="entry name" value="MPP/UQCRC_Complex"/>
</dbReference>
<feature type="domain" description="Peptidase M16 C-terminal" evidence="4">
    <location>
        <begin position="147"/>
        <end position="314"/>
    </location>
</feature>
<keyword evidence="6" id="KW-1185">Reference proteome</keyword>
<dbReference type="PROSITE" id="PS00143">
    <property type="entry name" value="INSULINASE"/>
    <property type="match status" value="1"/>
</dbReference>
<evidence type="ECO:0000313" key="5">
    <source>
        <dbReference type="EMBL" id="QTA38952.1"/>
    </source>
</evidence>
<evidence type="ECO:0000256" key="2">
    <source>
        <dbReference type="RuleBase" id="RU004447"/>
    </source>
</evidence>
<evidence type="ECO:0000313" key="6">
    <source>
        <dbReference type="Proteomes" id="UP000671862"/>
    </source>
</evidence>
<gene>
    <name evidence="5" type="ORF">JYK00_08015</name>
</gene>
<dbReference type="InterPro" id="IPR001431">
    <property type="entry name" value="Pept_M16_Zn_BS"/>
</dbReference>
<evidence type="ECO:0000259" key="4">
    <source>
        <dbReference type="Pfam" id="PF05193"/>
    </source>
</evidence>
<dbReference type="Gene3D" id="3.30.830.10">
    <property type="entry name" value="Metalloenzyme, LuxS/M16 peptidase-like"/>
    <property type="match status" value="2"/>
</dbReference>
<dbReference type="PANTHER" id="PTHR11851">
    <property type="entry name" value="METALLOPROTEASE"/>
    <property type="match status" value="1"/>
</dbReference>
<reference evidence="5 6" key="1">
    <citation type="submission" date="2021-03" db="EMBL/GenBank/DDBJ databases">
        <title>Thermosipho ferrireducens sp.nov., an anaerobic thermophilic iron-reducing bacterium isolated from a deep-sea hydrothermal sulfide deposits.</title>
        <authorList>
            <person name="Zeng X."/>
            <person name="Chen Y."/>
            <person name="Shao Z."/>
        </authorList>
    </citation>
    <scope>NUCLEOTIDE SEQUENCE [LARGE SCALE GENOMIC DNA]</scope>
    <source>
        <strain evidence="5 6">JL129W03</strain>
    </source>
</reference>
<protein>
    <submittedName>
        <fullName evidence="5">Insulinase family protein</fullName>
    </submittedName>
</protein>
<name>A0ABX7S8K5_9BACT</name>
<accession>A0ABX7S8K5</accession>
<proteinExistence type="inferred from homology"/>
<dbReference type="Pfam" id="PF00675">
    <property type="entry name" value="Peptidase_M16"/>
    <property type="match status" value="1"/>
</dbReference>
<feature type="domain" description="Peptidase M16 N-terminal" evidence="3">
    <location>
        <begin position="5"/>
        <end position="140"/>
    </location>
</feature>
<evidence type="ECO:0000259" key="3">
    <source>
        <dbReference type="Pfam" id="PF00675"/>
    </source>
</evidence>
<dbReference type="Proteomes" id="UP000671862">
    <property type="component" value="Chromosome"/>
</dbReference>
<sequence length="395" mass="45230">MDNIRSVTIAFNIGVGAVYEPTSLLGISHFIEHASFRGTKNFTMHQLKHIIESVGGILNAWTDKENTLFYAKVPSFQAKESFDVLKEIVFSPLFSEKDIELEKEIIYQEYLSHKEDPVSNVYELMYSNLLKGPHTKSVIGTEETIKKISRDDLLSFHDEMYVPYNTKVIIVGHLENEALSYIKEKLNEKGGARTIKHTSKVLTGIVKGKKMENAKQVHLLYVRPGLSLLSEERYSAMVLNTLLSSGMSSFLFEEIREKLGLVYDIYSMNMFQKEWGLFAIYVATSLDKLDILNEKLFNLFSNFKLSDTLFEYGKKRLIGKLELSTESTSTITTMIVDYLTNDIIPESPDQLIEKVNNVTKDSVERVFEKIFLGDWSVVYVTPENENWHPKNLGVR</sequence>
<dbReference type="EMBL" id="CP071446">
    <property type="protein sequence ID" value="QTA38952.1"/>
    <property type="molecule type" value="Genomic_DNA"/>
</dbReference>
<dbReference type="SUPFAM" id="SSF63411">
    <property type="entry name" value="LuxS/MPP-like metallohydrolase"/>
    <property type="match status" value="2"/>
</dbReference>